<keyword evidence="21" id="KW-1185">Reference proteome</keyword>
<dbReference type="GO" id="GO:0004828">
    <property type="term" value="F:serine-tRNA ligase activity"/>
    <property type="evidence" value="ECO:0007669"/>
    <property type="project" value="UniProtKB-EC"/>
</dbReference>
<evidence type="ECO:0000256" key="16">
    <source>
        <dbReference type="PIRSR" id="PIRSR001529-1"/>
    </source>
</evidence>
<reference evidence="20" key="1">
    <citation type="submission" date="2021-06" db="EMBL/GenBank/DDBJ databases">
        <authorList>
            <person name="Nardi T."/>
            <person name="Nardi T."/>
        </authorList>
    </citation>
    <scope>NUCLEOTIDE SEQUENCE</scope>
</reference>
<evidence type="ECO:0000259" key="19">
    <source>
        <dbReference type="PROSITE" id="PS50862"/>
    </source>
</evidence>
<dbReference type="SUPFAM" id="SSF55681">
    <property type="entry name" value="Class II aaRS and biotin synthetases"/>
    <property type="match status" value="1"/>
</dbReference>
<dbReference type="InterPro" id="IPR010978">
    <property type="entry name" value="tRNA-bd_arm"/>
</dbReference>
<dbReference type="HAMAP" id="MF_00176">
    <property type="entry name" value="Ser_tRNA_synth_type1"/>
    <property type="match status" value="1"/>
</dbReference>
<feature type="domain" description="Aminoacyl-transfer RNA synthetases class-II family profile" evidence="19">
    <location>
        <begin position="171"/>
        <end position="407"/>
    </location>
</feature>
<dbReference type="InterPro" id="IPR015866">
    <property type="entry name" value="Ser-tRNA-synth_1_N"/>
</dbReference>
<comment type="similarity">
    <text evidence="3">Belongs to the class-II aminoacyl-tRNA synthetase family. Type-1 seryl-tRNA synthetase subfamily.</text>
</comment>
<feature type="binding site" evidence="17">
    <location>
        <begin position="259"/>
        <end position="261"/>
    </location>
    <ligand>
        <name>ATP</name>
        <dbReference type="ChEBI" id="CHEBI:30616"/>
    </ligand>
</feature>
<keyword evidence="7" id="KW-0547">Nucleotide-binding</keyword>
<protein>
    <recommendedName>
        <fullName evidence="13">Serine--tRNA ligase</fullName>
        <ecNumber evidence="4">6.1.1.11</ecNumber>
    </recommendedName>
    <alternativeName>
        <fullName evidence="11">Seryl-tRNA synthetase</fullName>
    </alternativeName>
    <alternativeName>
        <fullName evidence="12">Seryl-tRNA(Ser/Sec) synthetase</fullName>
    </alternativeName>
</protein>
<dbReference type="Proteomes" id="UP000837675">
    <property type="component" value="Unassembled WGS sequence"/>
</dbReference>
<evidence type="ECO:0000256" key="4">
    <source>
        <dbReference type="ARBA" id="ARBA00012840"/>
    </source>
</evidence>
<sequence>MWDIKFIRENPEGFIEGMRKRGEEIDLAQLLELDASIRKQKSILQELQNKRNQIAKQVGILKSKNSPVPENLFSEAESINKESPIIEQRIAELDSELQHLLCRLPNNSAADVPFGRGEEDNIVIRKVGEARQFDFIPKQHFDVDKNCMDFEKAAEISGSRFVILKNDFALMERALINFMLDHHTEQFGYTEFSLPYMVNAKAMFGTGQLPKFSEDSFETKDGFRLIPTAEVPLTNLVSDQIIEEKQLPLRMTAHTPCFRSEAGSAGKDTRGMLRQHQFHKVELVSIVKPEDSENEIERMTSVAESVLQKLELPYRVMLLCSQDMGFSAKKTYDIEVWLPGQNCYREISSCSNCGDFQARRMKARYRDEINKQIFTLHTLNGSALAVGRTMVAILENYQNENGDIIIPKVLQSYMNNKTVIKASKNG</sequence>
<evidence type="ECO:0000256" key="5">
    <source>
        <dbReference type="ARBA" id="ARBA00022490"/>
    </source>
</evidence>
<dbReference type="GO" id="GO:0005737">
    <property type="term" value="C:cytoplasm"/>
    <property type="evidence" value="ECO:0007669"/>
    <property type="project" value="UniProtKB-SubCell"/>
</dbReference>
<comment type="subcellular location">
    <subcellularLocation>
        <location evidence="1">Cytoplasm</location>
    </subcellularLocation>
</comment>
<feature type="binding site" evidence="17">
    <location>
        <begin position="346"/>
        <end position="349"/>
    </location>
    <ligand>
        <name>ATP</name>
        <dbReference type="ChEBI" id="CHEBI:30616"/>
    </ligand>
</feature>
<dbReference type="GO" id="GO:0006434">
    <property type="term" value="P:seryl-tRNA aminoacylation"/>
    <property type="evidence" value="ECO:0007669"/>
    <property type="project" value="InterPro"/>
</dbReference>
<evidence type="ECO:0000256" key="8">
    <source>
        <dbReference type="ARBA" id="ARBA00022840"/>
    </source>
</evidence>
<dbReference type="GO" id="GO:0005524">
    <property type="term" value="F:ATP binding"/>
    <property type="evidence" value="ECO:0007669"/>
    <property type="project" value="UniProtKB-KW"/>
</dbReference>
<dbReference type="SUPFAM" id="SSF46589">
    <property type="entry name" value="tRNA-binding arm"/>
    <property type="match status" value="1"/>
</dbReference>
<evidence type="ECO:0000313" key="20">
    <source>
        <dbReference type="EMBL" id="CAG7588732.1"/>
    </source>
</evidence>
<dbReference type="PANTHER" id="PTHR43697:SF1">
    <property type="entry name" value="SERINE--TRNA LIGASE"/>
    <property type="match status" value="1"/>
</dbReference>
<dbReference type="AlphaFoldDB" id="A0A8S4C487"/>
<dbReference type="Gene3D" id="3.30.930.10">
    <property type="entry name" value="Bira Bifunctional Protein, Domain 2"/>
    <property type="match status" value="1"/>
</dbReference>
<evidence type="ECO:0000256" key="10">
    <source>
        <dbReference type="ARBA" id="ARBA00023146"/>
    </source>
</evidence>
<evidence type="ECO:0000256" key="17">
    <source>
        <dbReference type="PIRSR" id="PIRSR001529-2"/>
    </source>
</evidence>
<evidence type="ECO:0000256" key="6">
    <source>
        <dbReference type="ARBA" id="ARBA00022598"/>
    </source>
</evidence>
<dbReference type="PANTHER" id="PTHR43697">
    <property type="entry name" value="SERYL-TRNA SYNTHETASE"/>
    <property type="match status" value="1"/>
</dbReference>
<evidence type="ECO:0000256" key="13">
    <source>
        <dbReference type="ARBA" id="ARBA00039158"/>
    </source>
</evidence>
<evidence type="ECO:0000256" key="3">
    <source>
        <dbReference type="ARBA" id="ARBA00010728"/>
    </source>
</evidence>
<evidence type="ECO:0000256" key="1">
    <source>
        <dbReference type="ARBA" id="ARBA00004496"/>
    </source>
</evidence>
<comment type="catalytic activity">
    <reaction evidence="14">
        <text>tRNA(Sec) + L-serine + ATP = L-seryl-tRNA(Sec) + AMP + diphosphate + H(+)</text>
        <dbReference type="Rhea" id="RHEA:42580"/>
        <dbReference type="Rhea" id="RHEA-COMP:9742"/>
        <dbReference type="Rhea" id="RHEA-COMP:10128"/>
        <dbReference type="ChEBI" id="CHEBI:15378"/>
        <dbReference type="ChEBI" id="CHEBI:30616"/>
        <dbReference type="ChEBI" id="CHEBI:33019"/>
        <dbReference type="ChEBI" id="CHEBI:33384"/>
        <dbReference type="ChEBI" id="CHEBI:78442"/>
        <dbReference type="ChEBI" id="CHEBI:78533"/>
        <dbReference type="ChEBI" id="CHEBI:456215"/>
        <dbReference type="EC" id="6.1.1.11"/>
    </reaction>
</comment>
<keyword evidence="8 17" id="KW-0067">ATP-binding</keyword>
<evidence type="ECO:0000256" key="12">
    <source>
        <dbReference type="ARBA" id="ARBA00033352"/>
    </source>
</evidence>
<dbReference type="InterPro" id="IPR002314">
    <property type="entry name" value="aa-tRNA-synt_IIb"/>
</dbReference>
<evidence type="ECO:0000256" key="2">
    <source>
        <dbReference type="ARBA" id="ARBA00005045"/>
    </source>
</evidence>
<dbReference type="EMBL" id="CAJVAF010000010">
    <property type="protein sequence ID" value="CAG7588732.1"/>
    <property type="molecule type" value="Genomic_DNA"/>
</dbReference>
<dbReference type="Pfam" id="PF02403">
    <property type="entry name" value="Seryl_tRNA_N"/>
    <property type="match status" value="1"/>
</dbReference>
<proteinExistence type="inferred from homology"/>
<keyword evidence="10" id="KW-0030">Aminoacyl-tRNA synthetase</keyword>
<keyword evidence="5" id="KW-0963">Cytoplasm</keyword>
<dbReference type="PIRSF" id="PIRSF001529">
    <property type="entry name" value="Ser-tRNA-synth_IIa"/>
    <property type="match status" value="1"/>
</dbReference>
<evidence type="ECO:0000256" key="9">
    <source>
        <dbReference type="ARBA" id="ARBA00022917"/>
    </source>
</evidence>
<dbReference type="NCBIfam" id="TIGR00414">
    <property type="entry name" value="serS"/>
    <property type="match status" value="1"/>
</dbReference>
<comment type="caution">
    <text evidence="20">The sequence shown here is derived from an EMBL/GenBank/DDBJ whole genome shotgun (WGS) entry which is preliminary data.</text>
</comment>
<dbReference type="Gene3D" id="1.10.287.40">
    <property type="entry name" value="Serine-tRNA synthetase, tRNA binding domain"/>
    <property type="match status" value="1"/>
</dbReference>
<evidence type="ECO:0000256" key="11">
    <source>
        <dbReference type="ARBA" id="ARBA00031113"/>
    </source>
</evidence>
<dbReference type="Pfam" id="PF00587">
    <property type="entry name" value="tRNA-synt_2b"/>
    <property type="match status" value="1"/>
</dbReference>
<dbReference type="PRINTS" id="PR00981">
    <property type="entry name" value="TRNASYNTHSER"/>
</dbReference>
<gene>
    <name evidence="20" type="ORF">MHYMCMPASI_00037</name>
</gene>
<feature type="binding site" evidence="16">
    <location>
        <position position="259"/>
    </location>
    <ligand>
        <name>L-serine</name>
        <dbReference type="ChEBI" id="CHEBI:33384"/>
    </ligand>
</feature>
<evidence type="ECO:0000256" key="18">
    <source>
        <dbReference type="SAM" id="Coils"/>
    </source>
</evidence>
<dbReference type="InterPro" id="IPR033729">
    <property type="entry name" value="SerRS_core"/>
</dbReference>
<evidence type="ECO:0000256" key="7">
    <source>
        <dbReference type="ARBA" id="ARBA00022741"/>
    </source>
</evidence>
<organism evidence="20 21">
    <name type="scientific">Hyalomma marginatum</name>
    <dbReference type="NCBI Taxonomy" id="34627"/>
    <lineage>
        <taxon>Eukaryota</taxon>
        <taxon>Metazoa</taxon>
        <taxon>Ecdysozoa</taxon>
        <taxon>Arthropoda</taxon>
        <taxon>Chelicerata</taxon>
        <taxon>Arachnida</taxon>
        <taxon>Acari</taxon>
        <taxon>Parasitiformes</taxon>
        <taxon>Ixodida</taxon>
        <taxon>Ixodoidea</taxon>
        <taxon>Ixodidae</taxon>
        <taxon>Hyalomminae</taxon>
        <taxon>Hyalomma</taxon>
    </lineage>
</organism>
<dbReference type="InterPro" id="IPR042103">
    <property type="entry name" value="SerRS_1_N_sf"/>
</dbReference>
<dbReference type="InterPro" id="IPR006195">
    <property type="entry name" value="aa-tRNA-synth_II"/>
</dbReference>
<evidence type="ECO:0000256" key="15">
    <source>
        <dbReference type="ARBA" id="ARBA00048823"/>
    </source>
</evidence>
<comment type="catalytic activity">
    <reaction evidence="15">
        <text>tRNA(Ser) + L-serine + ATP = L-seryl-tRNA(Ser) + AMP + diphosphate + H(+)</text>
        <dbReference type="Rhea" id="RHEA:12292"/>
        <dbReference type="Rhea" id="RHEA-COMP:9669"/>
        <dbReference type="Rhea" id="RHEA-COMP:9703"/>
        <dbReference type="ChEBI" id="CHEBI:15378"/>
        <dbReference type="ChEBI" id="CHEBI:30616"/>
        <dbReference type="ChEBI" id="CHEBI:33019"/>
        <dbReference type="ChEBI" id="CHEBI:33384"/>
        <dbReference type="ChEBI" id="CHEBI:78442"/>
        <dbReference type="ChEBI" id="CHEBI:78533"/>
        <dbReference type="ChEBI" id="CHEBI:456215"/>
        <dbReference type="EC" id="6.1.1.11"/>
    </reaction>
</comment>
<evidence type="ECO:0000313" key="21">
    <source>
        <dbReference type="Proteomes" id="UP000837675"/>
    </source>
</evidence>
<accession>A0A8S4C487</accession>
<dbReference type="CDD" id="cd00770">
    <property type="entry name" value="SerRS_core"/>
    <property type="match status" value="1"/>
</dbReference>
<feature type="binding site" evidence="16">
    <location>
        <position position="380"/>
    </location>
    <ligand>
        <name>L-serine</name>
        <dbReference type="ChEBI" id="CHEBI:33384"/>
    </ligand>
</feature>
<dbReference type="PROSITE" id="PS50862">
    <property type="entry name" value="AA_TRNA_LIGASE_II"/>
    <property type="match status" value="1"/>
</dbReference>
<keyword evidence="18" id="KW-0175">Coiled coil</keyword>
<evidence type="ECO:0000256" key="14">
    <source>
        <dbReference type="ARBA" id="ARBA00047929"/>
    </source>
</evidence>
<dbReference type="EC" id="6.1.1.11" evidence="4"/>
<feature type="coiled-coil region" evidence="18">
    <location>
        <begin position="30"/>
        <end position="64"/>
    </location>
</feature>
<feature type="binding site" evidence="16">
    <location>
        <position position="282"/>
    </location>
    <ligand>
        <name>L-serine</name>
        <dbReference type="ChEBI" id="CHEBI:33384"/>
    </ligand>
</feature>
<comment type="pathway">
    <text evidence="2">Aminoacyl-tRNA biosynthesis; selenocysteinyl-tRNA(Sec) biosynthesis; L-seryl-tRNA(Sec) from L-serine and tRNA(Sec): step 1/1.</text>
</comment>
<keyword evidence="9" id="KW-0648">Protein biosynthesis</keyword>
<keyword evidence="6 20" id="KW-0436">Ligase</keyword>
<feature type="binding site" evidence="16">
    <location>
        <position position="228"/>
    </location>
    <ligand>
        <name>L-serine</name>
        <dbReference type="ChEBI" id="CHEBI:33384"/>
    </ligand>
</feature>
<dbReference type="InterPro" id="IPR045864">
    <property type="entry name" value="aa-tRNA-synth_II/BPL/LPL"/>
</dbReference>
<name>A0A8S4C487_9ACAR</name>
<dbReference type="InterPro" id="IPR002317">
    <property type="entry name" value="Ser-tRNA-ligase_type_1"/>
</dbReference>